<organism evidence="11 12">
    <name type="scientific">Candidatus Planktophila lacus</name>
    <dbReference type="NCBI Taxonomy" id="1884913"/>
    <lineage>
        <taxon>Bacteria</taxon>
        <taxon>Bacillati</taxon>
        <taxon>Actinomycetota</taxon>
        <taxon>Actinomycetes</taxon>
        <taxon>Candidatus Nanopelagicales</taxon>
        <taxon>Candidatus Nanopelagicaceae</taxon>
        <taxon>Candidatus Planktophila</taxon>
    </lineage>
</organism>
<evidence type="ECO:0000256" key="6">
    <source>
        <dbReference type="ARBA" id="ARBA00022763"/>
    </source>
</evidence>
<dbReference type="Gene3D" id="3.20.20.140">
    <property type="entry name" value="Metal-dependent hydrolases"/>
    <property type="match status" value="1"/>
</dbReference>
<keyword evidence="7" id="KW-0239">DNA-directed DNA polymerase</keyword>
<dbReference type="GO" id="GO:0003887">
    <property type="term" value="F:DNA-directed DNA polymerase activity"/>
    <property type="evidence" value="ECO:0007669"/>
    <property type="project" value="UniProtKB-KW"/>
</dbReference>
<dbReference type="InterPro" id="IPR011708">
    <property type="entry name" value="DNA_pol3_alpha_NTPase_dom"/>
</dbReference>
<accession>A0AAC9YQP0</accession>
<dbReference type="SMART" id="SM00481">
    <property type="entry name" value="POLIIIAc"/>
    <property type="match status" value="1"/>
</dbReference>
<dbReference type="GO" id="GO:0006281">
    <property type="term" value="P:DNA repair"/>
    <property type="evidence" value="ECO:0007669"/>
    <property type="project" value="UniProtKB-KW"/>
</dbReference>
<dbReference type="CDD" id="cd04485">
    <property type="entry name" value="DnaE_OBF"/>
    <property type="match status" value="1"/>
</dbReference>
<dbReference type="InterPro" id="IPR040982">
    <property type="entry name" value="DNA_pol3_finger"/>
</dbReference>
<dbReference type="InterPro" id="IPR003141">
    <property type="entry name" value="Pol/His_phosphatase_N"/>
</dbReference>
<proteinExistence type="predicted"/>
<dbReference type="Pfam" id="PF07733">
    <property type="entry name" value="DNA_pol3_alpha"/>
    <property type="match status" value="1"/>
</dbReference>
<dbReference type="InterPro" id="IPR041931">
    <property type="entry name" value="DNA_pol3_alpha_thumb_dom"/>
</dbReference>
<dbReference type="PANTHER" id="PTHR32294:SF4">
    <property type="entry name" value="ERROR-PRONE DNA POLYMERASE"/>
    <property type="match status" value="1"/>
</dbReference>
<evidence type="ECO:0000256" key="5">
    <source>
        <dbReference type="ARBA" id="ARBA00022705"/>
    </source>
</evidence>
<protein>
    <recommendedName>
        <fullName evidence="1">DNA-directed DNA polymerase</fullName>
        <ecNumber evidence="1">2.7.7.7</ecNumber>
    </recommendedName>
</protein>
<sequence>MSFIHLRTSSAFSLKYGTTQPQDLVQRAAEFESPALALTDRDGLSGSIRFARACLQYGIAPIIGVNLAIDLLNDPNSKNPSAKDLPRVTVLAHGDGGWRALVRFMTGLSMNAVDRKPVITLELLQSFSEYSTQLHLLHGPESPLSQALVLHRSDIAYELFNKTRPFFGDQAIDCVSHLVAGKGPFSTTHAARSLIFARDHDIDAVITNAVRMRDAADGPVADILDCARQLVPLHQRHLERRNAEGYLKSNEQMVSLAAEIARAAGERTPRALLNTTRQWAERALLSPQRDLGLGAIHLPEPHVVGADSANQMRTLLRSRCESGINWRYNDSTLIAKARTRLDDELATVATLGYESYFLTVADITDMARQNNIRVAARGSGAGSLICHLLGISGVDPMRHGLLMERFCSPLRRALPDIDIDVESARRLEIYDMVFKRYGDTDWRAPGALSRCATVAMVDTYRARNAIRDTGAALGISPMEIDLIAKSMPHIRARNIEATLKSLPELRSLNLSAPLTAMAISLAQRLDGLPRHLAMHPCAVVLSDAGLLDRAPVQFNAGGYPMVEFDKDDVEEIGLLKLDILGVRMQSTIAHAVAEIKRVDEAEIDIDVVPLDDTETYELIQSTRTLGIFQVESPGQRELVGKLTPKTFNDLVIDISLFRPGPVKSDMIRPFLSARHGFTSAQIIHPDLYEILAETEGVVVFHEQVISIIATMTGISLAAADEKRRALGSKEGQQEVCDWFFPAATARGYELTTITEIWDVLRAFASFGFCKAHAAAFALPTYQSAYLKTHYPAAFIAGVLTHDPGMYPKRLMVDEARQLGVGLAPLDINFSNESYTVEKSNDGAYSVRIALSTVGGISAGEITSIIAGRPYIDLADFYRRSGASHPIIETLIMTGAFDRVHSLSDGALNHRDLLLHLSDLTRSPASNISGSQMVFGFAPPALATSGLPAMGASEKVRNEVERLGMDITHHMLEFYAPFLNAIGAVKSSDLLTLRSQSDILVAGVKVAMQTPPVRSGRRVIFLTLDDGYGCTDSTFFSDAQEGFASTLYSTSLLLVRGKTRRTGERGISINASGAWDLRQAYEKWSRKLIERAI</sequence>
<keyword evidence="6" id="KW-0227">DNA damage</keyword>
<feature type="domain" description="Polymerase/histidinol phosphatase N-terminal" evidence="10">
    <location>
        <begin position="4"/>
        <end position="71"/>
    </location>
</feature>
<dbReference type="EC" id="2.7.7.7" evidence="1"/>
<dbReference type="KEGG" id="plan:A1s21148_02910"/>
<evidence type="ECO:0000313" key="11">
    <source>
        <dbReference type="EMBL" id="ASY10493.1"/>
    </source>
</evidence>
<gene>
    <name evidence="11" type="ORF">A1s21148_02910</name>
</gene>
<keyword evidence="3" id="KW-0808">Transferase</keyword>
<dbReference type="GO" id="GO:0008408">
    <property type="term" value="F:3'-5' exonuclease activity"/>
    <property type="evidence" value="ECO:0007669"/>
    <property type="project" value="InterPro"/>
</dbReference>
<dbReference type="Pfam" id="PF14579">
    <property type="entry name" value="HHH_6"/>
    <property type="match status" value="1"/>
</dbReference>
<dbReference type="InterPro" id="IPR004805">
    <property type="entry name" value="DnaE2/DnaE/PolC"/>
</dbReference>
<evidence type="ECO:0000256" key="7">
    <source>
        <dbReference type="ARBA" id="ARBA00022932"/>
    </source>
</evidence>
<dbReference type="EMBL" id="CP016769">
    <property type="protein sequence ID" value="ASY10493.1"/>
    <property type="molecule type" value="Genomic_DNA"/>
</dbReference>
<dbReference type="Pfam" id="PF17657">
    <property type="entry name" value="DNA_pol3_finger"/>
    <property type="match status" value="1"/>
</dbReference>
<dbReference type="Gene3D" id="1.10.10.1600">
    <property type="entry name" value="Bacterial DNA polymerase III alpha subunit, thumb domain"/>
    <property type="match status" value="1"/>
</dbReference>
<evidence type="ECO:0000256" key="1">
    <source>
        <dbReference type="ARBA" id="ARBA00012417"/>
    </source>
</evidence>
<dbReference type="Proteomes" id="UP000217144">
    <property type="component" value="Chromosome"/>
</dbReference>
<dbReference type="Gene3D" id="1.10.150.870">
    <property type="match status" value="1"/>
</dbReference>
<evidence type="ECO:0000256" key="4">
    <source>
        <dbReference type="ARBA" id="ARBA00022695"/>
    </source>
</evidence>
<keyword evidence="8" id="KW-0234">DNA repair</keyword>
<evidence type="ECO:0000256" key="8">
    <source>
        <dbReference type="ARBA" id="ARBA00023204"/>
    </source>
</evidence>
<keyword evidence="5" id="KW-0235">DNA replication</keyword>
<dbReference type="AlphaFoldDB" id="A0AAC9YQP0"/>
<comment type="catalytic activity">
    <reaction evidence="9">
        <text>DNA(n) + a 2'-deoxyribonucleoside 5'-triphosphate = DNA(n+1) + diphosphate</text>
        <dbReference type="Rhea" id="RHEA:22508"/>
        <dbReference type="Rhea" id="RHEA-COMP:17339"/>
        <dbReference type="Rhea" id="RHEA-COMP:17340"/>
        <dbReference type="ChEBI" id="CHEBI:33019"/>
        <dbReference type="ChEBI" id="CHEBI:61560"/>
        <dbReference type="ChEBI" id="CHEBI:173112"/>
        <dbReference type="EC" id="2.7.7.7"/>
    </reaction>
</comment>
<dbReference type="PANTHER" id="PTHR32294">
    <property type="entry name" value="DNA POLYMERASE III SUBUNIT ALPHA"/>
    <property type="match status" value="1"/>
</dbReference>
<dbReference type="RefSeq" id="WP_095670980.1">
    <property type="nucleotide sequence ID" value="NZ_CP016769.1"/>
</dbReference>
<evidence type="ECO:0000259" key="10">
    <source>
        <dbReference type="SMART" id="SM00481"/>
    </source>
</evidence>
<evidence type="ECO:0000313" key="12">
    <source>
        <dbReference type="Proteomes" id="UP000217144"/>
    </source>
</evidence>
<dbReference type="InterPro" id="IPR004013">
    <property type="entry name" value="PHP_dom"/>
</dbReference>
<keyword evidence="4" id="KW-0548">Nucleotidyltransferase</keyword>
<evidence type="ECO:0000256" key="3">
    <source>
        <dbReference type="ARBA" id="ARBA00022679"/>
    </source>
</evidence>
<dbReference type="GO" id="GO:0006260">
    <property type="term" value="P:DNA replication"/>
    <property type="evidence" value="ECO:0007669"/>
    <property type="project" value="UniProtKB-KW"/>
</dbReference>
<name>A0AAC9YQP0_9ACTN</name>
<reference evidence="11 12" key="1">
    <citation type="submission" date="2016-07" db="EMBL/GenBank/DDBJ databases">
        <title>High microdiversification within the ubiquitous acI lineage of Actinobacteria.</title>
        <authorList>
            <person name="Neuenschwander S.M."/>
            <person name="Salcher M."/>
            <person name="Ghai R."/>
            <person name="Pernthaler J."/>
        </authorList>
    </citation>
    <scope>NUCLEOTIDE SEQUENCE [LARGE SCALE GENOMIC DNA]</scope>
    <source>
        <strain evidence="11">MMS-21-148</strain>
    </source>
</reference>
<evidence type="ECO:0000256" key="9">
    <source>
        <dbReference type="ARBA" id="ARBA00049244"/>
    </source>
</evidence>
<keyword evidence="2" id="KW-0963">Cytoplasm</keyword>
<dbReference type="CDD" id="cd07431">
    <property type="entry name" value="PHP_PolIIIA"/>
    <property type="match status" value="1"/>
</dbReference>
<keyword evidence="12" id="KW-1185">Reference proteome</keyword>
<evidence type="ECO:0000256" key="2">
    <source>
        <dbReference type="ARBA" id="ARBA00022490"/>
    </source>
</evidence>
<dbReference type="NCBIfam" id="TIGR00594">
    <property type="entry name" value="polc"/>
    <property type="match status" value="1"/>
</dbReference>
<dbReference type="Pfam" id="PF02811">
    <property type="entry name" value="PHP"/>
    <property type="match status" value="1"/>
</dbReference>
<dbReference type="InterPro" id="IPR029460">
    <property type="entry name" value="DNAPol_HHH"/>
</dbReference>